<dbReference type="Gene3D" id="3.90.1750.10">
    <property type="entry name" value="Hect, E3 ligase catalytic domains"/>
    <property type="match status" value="1"/>
</dbReference>
<keyword evidence="9" id="KW-1185">Reference proteome</keyword>
<feature type="region of interest" description="Disordered" evidence="6">
    <location>
        <begin position="1"/>
        <end position="30"/>
    </location>
</feature>
<evidence type="ECO:0000256" key="4">
    <source>
        <dbReference type="ARBA" id="ARBA00022786"/>
    </source>
</evidence>
<accession>A0A370TN99</accession>
<dbReference type="RefSeq" id="XP_031869644.1">
    <property type="nucleotide sequence ID" value="XM_032013044.1"/>
</dbReference>
<feature type="region of interest" description="Disordered" evidence="6">
    <location>
        <begin position="146"/>
        <end position="246"/>
    </location>
</feature>
<keyword evidence="8" id="KW-0436">Ligase</keyword>
<feature type="region of interest" description="Disordered" evidence="6">
    <location>
        <begin position="452"/>
        <end position="497"/>
    </location>
</feature>
<evidence type="ECO:0000313" key="8">
    <source>
        <dbReference type="EMBL" id="RDL36988.1"/>
    </source>
</evidence>
<evidence type="ECO:0000256" key="6">
    <source>
        <dbReference type="SAM" id="MobiDB-lite"/>
    </source>
</evidence>
<feature type="region of interest" description="Disordered" evidence="6">
    <location>
        <begin position="297"/>
        <end position="414"/>
    </location>
</feature>
<dbReference type="PROSITE" id="PS50237">
    <property type="entry name" value="HECT"/>
    <property type="match status" value="1"/>
</dbReference>
<keyword evidence="3" id="KW-0808">Transferase</keyword>
<dbReference type="PANTHER" id="PTHR45700:SF8">
    <property type="entry name" value="HECT-TYPE E3 UBIQUITIN TRANSFERASE"/>
    <property type="match status" value="1"/>
</dbReference>
<dbReference type="SUPFAM" id="SSF56204">
    <property type="entry name" value="Hect, E3 ligase catalytic domain"/>
    <property type="match status" value="1"/>
</dbReference>
<dbReference type="FunFam" id="3.30.2410.10:FF:000003">
    <property type="entry name" value="probable E3 ubiquitin-protein ligase HERC4 isoform X1"/>
    <property type="match status" value="1"/>
</dbReference>
<feature type="compositionally biased region" description="Basic and acidic residues" evidence="6">
    <location>
        <begin position="459"/>
        <end position="493"/>
    </location>
</feature>
<dbReference type="EMBL" id="NPIC01000003">
    <property type="protein sequence ID" value="RDL36988.1"/>
    <property type="molecule type" value="Genomic_DNA"/>
</dbReference>
<evidence type="ECO:0000256" key="2">
    <source>
        <dbReference type="ARBA" id="ARBA00012485"/>
    </source>
</evidence>
<evidence type="ECO:0000313" key="9">
    <source>
        <dbReference type="Proteomes" id="UP000254866"/>
    </source>
</evidence>
<dbReference type="GO" id="GO:0061630">
    <property type="term" value="F:ubiquitin protein ligase activity"/>
    <property type="evidence" value="ECO:0007669"/>
    <property type="project" value="UniProtKB-EC"/>
</dbReference>
<feature type="compositionally biased region" description="Basic and acidic residues" evidence="6">
    <location>
        <begin position="1"/>
        <end position="16"/>
    </location>
</feature>
<dbReference type="PANTHER" id="PTHR45700">
    <property type="entry name" value="UBIQUITIN-PROTEIN LIGASE E3C"/>
    <property type="match status" value="1"/>
</dbReference>
<dbReference type="STRING" id="2656787.A0A370TN99"/>
<dbReference type="InterPro" id="IPR000569">
    <property type="entry name" value="HECT_dom"/>
</dbReference>
<dbReference type="Pfam" id="PF16558">
    <property type="entry name" value="AZUL"/>
    <property type="match status" value="1"/>
</dbReference>
<feature type="active site" description="Glycyl thioester intermediate" evidence="5">
    <location>
        <position position="1283"/>
    </location>
</feature>
<dbReference type="GeneID" id="43597270"/>
<feature type="domain" description="HECT" evidence="7">
    <location>
        <begin position="969"/>
        <end position="1315"/>
    </location>
</feature>
<evidence type="ECO:0000256" key="3">
    <source>
        <dbReference type="ARBA" id="ARBA00022679"/>
    </source>
</evidence>
<dbReference type="Gene3D" id="6.10.130.10">
    <property type="entry name" value="Ubiquitin-protein ligase E3A, N-terminal zinc-binding domain (AZUL)"/>
    <property type="match status" value="1"/>
</dbReference>
<evidence type="ECO:0000259" key="7">
    <source>
        <dbReference type="PROSITE" id="PS50237"/>
    </source>
</evidence>
<dbReference type="GO" id="GO:0016874">
    <property type="term" value="F:ligase activity"/>
    <property type="evidence" value="ECO:0007669"/>
    <property type="project" value="UniProtKB-KW"/>
</dbReference>
<gene>
    <name evidence="8" type="ORF">BP5553_04421</name>
</gene>
<dbReference type="Gene3D" id="3.30.2160.10">
    <property type="entry name" value="Hect, E3 ligase catalytic domain"/>
    <property type="match status" value="1"/>
</dbReference>
<dbReference type="GO" id="GO:0000209">
    <property type="term" value="P:protein polyubiquitination"/>
    <property type="evidence" value="ECO:0007669"/>
    <property type="project" value="InterPro"/>
</dbReference>
<keyword evidence="4 5" id="KW-0833">Ubl conjugation pathway</keyword>
<reference evidence="8 9" key="1">
    <citation type="journal article" date="2018" name="IMA Fungus">
        <title>IMA Genome-F 9: Draft genome sequence of Annulohypoxylon stygium, Aspergillus mulundensis, Berkeleyomyces basicola (syn. Thielaviopsis basicola), Ceratocystis smalleyi, two Cercospora beticola strains, Coleophoma cylindrospora, Fusarium fracticaudum, Phialophora cf. hyalina, and Morchella septimelata.</title>
        <authorList>
            <person name="Wingfield B.D."/>
            <person name="Bills G.F."/>
            <person name="Dong Y."/>
            <person name="Huang W."/>
            <person name="Nel W.J."/>
            <person name="Swalarsk-Parry B.S."/>
            <person name="Vaghefi N."/>
            <person name="Wilken P.M."/>
            <person name="An Z."/>
            <person name="de Beer Z.W."/>
            <person name="De Vos L."/>
            <person name="Chen L."/>
            <person name="Duong T.A."/>
            <person name="Gao Y."/>
            <person name="Hammerbacher A."/>
            <person name="Kikkert J.R."/>
            <person name="Li Y."/>
            <person name="Li H."/>
            <person name="Li K."/>
            <person name="Li Q."/>
            <person name="Liu X."/>
            <person name="Ma X."/>
            <person name="Naidoo K."/>
            <person name="Pethybridge S.J."/>
            <person name="Sun J."/>
            <person name="Steenkamp E.T."/>
            <person name="van der Nest M.A."/>
            <person name="van Wyk S."/>
            <person name="Wingfield M.J."/>
            <person name="Xiong C."/>
            <person name="Yue Q."/>
            <person name="Zhang X."/>
        </authorList>
    </citation>
    <scope>NUCLEOTIDE SEQUENCE [LARGE SCALE GENOMIC DNA]</scope>
    <source>
        <strain evidence="8 9">BP 5553</strain>
    </source>
</reference>
<dbReference type="Gene3D" id="3.30.2410.10">
    <property type="entry name" value="Hect, E3 ligase catalytic domain"/>
    <property type="match status" value="1"/>
</dbReference>
<organism evidence="8 9">
    <name type="scientific">Venustampulla echinocandica</name>
    <dbReference type="NCBI Taxonomy" id="2656787"/>
    <lineage>
        <taxon>Eukaryota</taxon>
        <taxon>Fungi</taxon>
        <taxon>Dikarya</taxon>
        <taxon>Ascomycota</taxon>
        <taxon>Pezizomycotina</taxon>
        <taxon>Leotiomycetes</taxon>
        <taxon>Helotiales</taxon>
        <taxon>Pleuroascaceae</taxon>
        <taxon>Venustampulla</taxon>
    </lineage>
</organism>
<evidence type="ECO:0000256" key="5">
    <source>
        <dbReference type="PROSITE-ProRule" id="PRU00104"/>
    </source>
</evidence>
<dbReference type="InterPro" id="IPR032353">
    <property type="entry name" value="AZUL"/>
</dbReference>
<dbReference type="InterPro" id="IPR035983">
    <property type="entry name" value="Hect_E3_ubiquitin_ligase"/>
</dbReference>
<comment type="catalytic activity">
    <reaction evidence="1">
        <text>S-ubiquitinyl-[E2 ubiquitin-conjugating enzyme]-L-cysteine + [acceptor protein]-L-lysine = [E2 ubiquitin-conjugating enzyme]-L-cysteine + N(6)-ubiquitinyl-[acceptor protein]-L-lysine.</text>
        <dbReference type="EC" id="2.3.2.26"/>
    </reaction>
</comment>
<dbReference type="OrthoDB" id="5981550at2759"/>
<dbReference type="InterPro" id="IPR044611">
    <property type="entry name" value="E3A/B/C-like"/>
</dbReference>
<protein>
    <recommendedName>
        <fullName evidence="2">HECT-type E3 ubiquitin transferase</fullName>
        <ecNumber evidence="2">2.3.2.26</ecNumber>
    </recommendedName>
</protein>
<feature type="compositionally biased region" description="Polar residues" evidence="6">
    <location>
        <begin position="178"/>
        <end position="187"/>
    </location>
</feature>
<comment type="caution">
    <text evidence="8">The sequence shown here is derived from an EMBL/GenBank/DDBJ whole genome shotgun (WGS) entry which is preliminary data.</text>
</comment>
<dbReference type="InterPro" id="IPR042556">
    <property type="entry name" value="AZUL_sf"/>
</dbReference>
<dbReference type="SMART" id="SM00119">
    <property type="entry name" value="HECTc"/>
    <property type="match status" value="1"/>
</dbReference>
<sequence>MTRDIHVHGPRDDHGQGHGHSQSHSHGHGLDLTDEDDVYAALWASAPLPRLPEDAPDRLKDFAVDVNVDDPRRIYTIYRAARRHLFQILVERYIHQIRYGCSSKSCNTATCFSCRKRLAAGAPVRRYNATSARTLAIYMASQDNPEQGLCHHPNFDRPGRQGSSPSKGTGRKTKDTNTDLSTDTTIISGRRRGQSDASRIDSKSELGTGSDKENQLPNHGVRELQKEPGPNTSFSTQAFEEPTKVDHRSFVQSVLGTVAFKMVEWLTPRSLEAMSRPENGDSNSFRVDEAASSTFHLPKDVQPHPVPFDHQGRQVEASSVEKSDAPNTPALKATSPNLETGSIKPKISKPSFIDEPKPPLSADPKPIANSVTKRTSKLPRRKLSESNESQSPKGILNLPPRTTETAPGVMTLPQLPSLQPRRKLSRQTLIKSPSIHMPEMNHLSAVKSAPMKPVAVSKPEPHKIDDTGKTGRDAGSEVKDTTEQKPKKHEHPDLLLTKDISPPQSLSFLPIDLIGFLCDVLQFDGTSERHTLQPPSVSLELKQRLGDHSKTEAISRLGIGAAYPASAKEKWKLFIEQGFFDVLSEPSSLIQSFSYCDQRLYDSQTLWYIMLRLTRVSPSVVLDSLWNVAGTLFRPPKALESIYDWAKEQSKQKPPPEPLSNHEASRIINICLHALVATTPLVSDARQLANMSRIRSYGLTMLGRETSSLEPIELCLQYEDAFSNELALRLARRLFASIPTRRRFAELMELQSDVPGDEKGDPDVLESVLATLRFLESGTGPTINFPDTERDLHEKRVPTLILDWARTVMLQDWDGSAEVPADGAFSGALAMMSAMYKHRKPLVLGDIHFRTEYFAERLDPVGMPLEWLAFQTNKRTVHLLDHPYLFNPSTLVTYFRAINYSRMNQAYESAKAMTGLMHSTMSESSLMTDQNARFKLFERLRIATSKFLVLEIGRQDVLVDTFNAVWRKEERELMRPLKIRLGEDAGEEGMDSGGVQQEFFRLAIAEALDPDYGIFAIDNRTKMTWFQPGSPEPLWKFELIGIIVSLAVYNGLTLPVTFPKALYRKLLDHDVTELHHIADGWPDLANGLTSLLEWDEKDGLVEDVFARTYEFSVEHFGQHVSREMGKSTQWPQFADRPSSNPTDAPMVTNENRNGYVSDYIQWLTDISIQPQFEAFQSGFFTCIDRRSITLFDPDTFQSVVEGIQEIDISEMRRATRHIGWEASHPTVRDFWSIVKRYDMEEKRKLLEFVTASDRVPVGGMRNLQFTLQRNGVDDGHLPSSYTCYGILLLPEYSSKEILREKLAMALENSKGFGFA</sequence>
<feature type="compositionally biased region" description="Basic and acidic residues" evidence="6">
    <location>
        <begin position="198"/>
        <end position="226"/>
    </location>
</feature>
<name>A0A370TN99_9HELO</name>
<feature type="region of interest" description="Disordered" evidence="6">
    <location>
        <begin position="1128"/>
        <end position="1148"/>
    </location>
</feature>
<dbReference type="Proteomes" id="UP000254866">
    <property type="component" value="Unassembled WGS sequence"/>
</dbReference>
<dbReference type="EC" id="2.3.2.26" evidence="2"/>
<evidence type="ECO:0000256" key="1">
    <source>
        <dbReference type="ARBA" id="ARBA00000885"/>
    </source>
</evidence>
<proteinExistence type="predicted"/>
<dbReference type="Pfam" id="PF00632">
    <property type="entry name" value="HECT"/>
    <property type="match status" value="1"/>
</dbReference>